<accession>A0ABV5BZ96</accession>
<reference evidence="1 2" key="1">
    <citation type="submission" date="2024-09" db="EMBL/GenBank/DDBJ databases">
        <title>Paenibacillus zeirhizospherea sp. nov., isolated from surface of the maize (Zea mays) roots in a horticulture field, Hungary.</title>
        <authorList>
            <person name="Marton D."/>
            <person name="Farkas M."/>
            <person name="Bedics A."/>
            <person name="Toth E."/>
            <person name="Tancsics A."/>
            <person name="Boka K."/>
            <person name="Marati G."/>
            <person name="Kriszt B."/>
            <person name="Cserhati M."/>
        </authorList>
    </citation>
    <scope>NUCLEOTIDE SEQUENCE [LARGE SCALE GENOMIC DNA]</scope>
    <source>
        <strain evidence="1 2">JCM 18446</strain>
    </source>
</reference>
<organism evidence="1 2">
    <name type="scientific">Paenibacillus medicaginis</name>
    <dbReference type="NCBI Taxonomy" id="1470560"/>
    <lineage>
        <taxon>Bacteria</taxon>
        <taxon>Bacillati</taxon>
        <taxon>Bacillota</taxon>
        <taxon>Bacilli</taxon>
        <taxon>Bacillales</taxon>
        <taxon>Paenibacillaceae</taxon>
        <taxon>Paenibacillus</taxon>
    </lineage>
</organism>
<dbReference type="Proteomes" id="UP001580430">
    <property type="component" value="Unassembled WGS sequence"/>
</dbReference>
<dbReference type="PANTHER" id="PTHR38479">
    <property type="entry name" value="LMO0824 PROTEIN"/>
    <property type="match status" value="1"/>
</dbReference>
<dbReference type="InterPro" id="IPR009351">
    <property type="entry name" value="AlkZ-like"/>
</dbReference>
<comment type="caution">
    <text evidence="1">The sequence shown here is derived from an EMBL/GenBank/DDBJ whole genome shotgun (WGS) entry which is preliminary data.</text>
</comment>
<dbReference type="PANTHER" id="PTHR38479:SF2">
    <property type="entry name" value="WINGED HELIX DNA-BINDING DOMAIN-CONTAINING PROTEIN"/>
    <property type="match status" value="1"/>
</dbReference>
<evidence type="ECO:0000313" key="2">
    <source>
        <dbReference type="Proteomes" id="UP001580430"/>
    </source>
</evidence>
<proteinExistence type="predicted"/>
<name>A0ABV5BZ96_9BACL</name>
<dbReference type="EMBL" id="JBHIRY010000006">
    <property type="protein sequence ID" value="MFB5760582.1"/>
    <property type="molecule type" value="Genomic_DNA"/>
</dbReference>
<evidence type="ECO:0000313" key="1">
    <source>
        <dbReference type="EMBL" id="MFB5760582.1"/>
    </source>
</evidence>
<keyword evidence="2" id="KW-1185">Reference proteome</keyword>
<gene>
    <name evidence="1" type="ORF">ACE5LO_09270</name>
</gene>
<dbReference type="RefSeq" id="WP_375519726.1">
    <property type="nucleotide sequence ID" value="NZ_JBHIRY010000006.1"/>
</dbReference>
<protein>
    <submittedName>
        <fullName evidence="1">DNA glycosylase AlkZ-like family protein</fullName>
    </submittedName>
</protein>
<sequence>MINKIERRSPLSRRDISNYRFYKQYVTPYFKGRQVVEIAGHLVGLHAARLSTPYVTLFARLEGFRPADLRDALHIHNQLIKTRCMRKTLHILPLPLVPVAHYATYAQRLSDVRVRHKALDLNNRNKQVGAYKQTITELLRHSPKSARAICESITSDEDEYPVVQAVIKDLWEEGILCYLNLSEYWYKEERVYGYTYDCYPEMRRPVLEVSEARASLIYKHICAYGPVTEKDISWWSGIGISEVRRIIHHYSSRLVTLNVEGFEPPLFMEREDYMRCTSQHIPPWTALLAYEDPSLKGYYNSRCLYVSNDNYPRLFNTIGEARASLVCNGQVIGIWSWDRKTKRVQTEYFTSLDRESVESIDQQIKQMELFLQSE</sequence>
<dbReference type="Pfam" id="PF06224">
    <property type="entry name" value="AlkZ-like"/>
    <property type="match status" value="1"/>
</dbReference>